<organism evidence="1 2">
    <name type="scientific">Meloidogyne enterolobii</name>
    <name type="common">Root-knot nematode worm</name>
    <name type="synonym">Meloidogyne mayaguensis</name>
    <dbReference type="NCBI Taxonomy" id="390850"/>
    <lineage>
        <taxon>Eukaryota</taxon>
        <taxon>Metazoa</taxon>
        <taxon>Ecdysozoa</taxon>
        <taxon>Nematoda</taxon>
        <taxon>Chromadorea</taxon>
        <taxon>Rhabditida</taxon>
        <taxon>Tylenchina</taxon>
        <taxon>Tylenchomorpha</taxon>
        <taxon>Tylenchoidea</taxon>
        <taxon>Meloidogynidae</taxon>
        <taxon>Meloidogyninae</taxon>
        <taxon>Meloidogyne</taxon>
    </lineage>
</organism>
<dbReference type="EMBL" id="CAJEWN010000174">
    <property type="protein sequence ID" value="CAD2170842.1"/>
    <property type="molecule type" value="Genomic_DNA"/>
</dbReference>
<evidence type="ECO:0000313" key="2">
    <source>
        <dbReference type="Proteomes" id="UP000580250"/>
    </source>
</evidence>
<reference evidence="1 2" key="1">
    <citation type="submission" date="2020-08" db="EMBL/GenBank/DDBJ databases">
        <authorList>
            <person name="Koutsovoulos G."/>
            <person name="Danchin GJ E."/>
        </authorList>
    </citation>
    <scope>NUCLEOTIDE SEQUENCE [LARGE SCALE GENOMIC DNA]</scope>
</reference>
<sequence length="61" mass="7438">MDKHFNVVKFPFVLKLHERKVRLFKEDLAEEGEDLKDRFRRAKKEDIENIISHSTKIKKKK</sequence>
<protein>
    <submittedName>
        <fullName evidence="1">Uncharacterized protein</fullName>
    </submittedName>
</protein>
<name>A0A6V7V7P4_MELEN</name>
<proteinExistence type="predicted"/>
<dbReference type="Proteomes" id="UP000580250">
    <property type="component" value="Unassembled WGS sequence"/>
</dbReference>
<accession>A0A6V7V7P4</accession>
<comment type="caution">
    <text evidence="1">The sequence shown here is derived from an EMBL/GenBank/DDBJ whole genome shotgun (WGS) entry which is preliminary data.</text>
</comment>
<evidence type="ECO:0000313" key="1">
    <source>
        <dbReference type="EMBL" id="CAD2170842.1"/>
    </source>
</evidence>
<gene>
    <name evidence="1" type="ORF">MENT_LOCUS22273</name>
</gene>
<dbReference type="AlphaFoldDB" id="A0A6V7V7P4"/>